<feature type="region of interest" description="Disordered" evidence="1">
    <location>
        <begin position="561"/>
        <end position="613"/>
    </location>
</feature>
<comment type="caution">
    <text evidence="3">The sequence shown here is derived from an EMBL/GenBank/DDBJ whole genome shotgun (WGS) entry which is preliminary data.</text>
</comment>
<keyword evidence="4" id="KW-1185">Reference proteome</keyword>
<feature type="region of interest" description="Disordered" evidence="1">
    <location>
        <begin position="1"/>
        <end position="22"/>
    </location>
</feature>
<evidence type="ECO:0000313" key="3">
    <source>
        <dbReference type="EMBL" id="KAJ2902257.1"/>
    </source>
</evidence>
<feature type="compositionally biased region" description="Acidic residues" evidence="1">
    <location>
        <begin position="1"/>
        <end position="10"/>
    </location>
</feature>
<feature type="compositionally biased region" description="Low complexity" evidence="1">
    <location>
        <begin position="143"/>
        <end position="157"/>
    </location>
</feature>
<gene>
    <name evidence="3" type="ORF">MKZ38_000798</name>
</gene>
<feature type="compositionally biased region" description="Polar residues" evidence="1">
    <location>
        <begin position="66"/>
        <end position="75"/>
    </location>
</feature>
<organism evidence="3 4">
    <name type="scientific">Zalerion maritima</name>
    <dbReference type="NCBI Taxonomy" id="339359"/>
    <lineage>
        <taxon>Eukaryota</taxon>
        <taxon>Fungi</taxon>
        <taxon>Dikarya</taxon>
        <taxon>Ascomycota</taxon>
        <taxon>Pezizomycotina</taxon>
        <taxon>Sordariomycetes</taxon>
        <taxon>Lulworthiomycetidae</taxon>
        <taxon>Lulworthiales</taxon>
        <taxon>Lulworthiaceae</taxon>
        <taxon>Zalerion</taxon>
    </lineage>
</organism>
<feature type="compositionally biased region" description="Low complexity" evidence="1">
    <location>
        <begin position="440"/>
        <end position="463"/>
    </location>
</feature>
<protein>
    <submittedName>
        <fullName evidence="3">Uncharacterized protein</fullName>
    </submittedName>
</protein>
<sequence length="752" mass="82285">MDDNMMDIDDVTGPPNDASPEVNMADTASEANFLMTTPNNNTPSRNNKRIAANMTAPSDNVDETLSKMSRPNNPSIGDRIKNRFAGVVSSVSPNKNGKARRLMGDSASNTRSLQYDGVEEPEDRSPKARSHQQAAPHQRLLEHQSQSQHSPQAQVQANLPGENGPSILVHQSAYLTLLEQVSQASHLQDTNEELKAQMLARDRDIKHRDSIIAQLNKYVEKKYLQQMYDLLQSNLAPGKVNPLNLLLGGSIDAVGSGSVANLRDGTNVQPWGDSPHWNLGANNMGMGSDGSGEGGHILTPDEIRAKFGEIGHAIAKLVWTACTDFLFEITVDDTVEPFASALQKLRAMAITMHPKKFLEEGKFGFVLRAAIWEVLADECFDPDEPVPLKGSPWAVLLKSFRHEAETFLKYSKPHERQFALLEQARFHLLRHMAARTLFPASPSSSSRGGGRSANSDAAARAATNGGGSNGLASGVSDRLLSIVGPFICAPPHLRPHQRHRARMRVAGGLEDIVQKAVSLSEDLLKSPFDVCRPTRKIDPLTGNAPPVGRLFDARSMIVSEEPELGGGGGGINSTPAGRARSGHGTPTTTPHRPKVKTVHSSPGSGGRGGGRNKNVDLVVEPFVVVRGDGQGRGYDQERLLVKAGVIVEPVHGIPVRPGVSEDVDEIIKRATAEIDEESYKDGRRSWRLGRGHEKNVRPTVAWRRRRMLFFFFFFFFFVSMMGGWLALCSLLSLAFARYPRIAFCFYEETQSI</sequence>
<accession>A0AAD5RSF2</accession>
<dbReference type="Proteomes" id="UP001201980">
    <property type="component" value="Unassembled WGS sequence"/>
</dbReference>
<feature type="transmembrane region" description="Helical" evidence="2">
    <location>
        <begin position="707"/>
        <end position="736"/>
    </location>
</feature>
<keyword evidence="2" id="KW-0812">Transmembrane</keyword>
<dbReference type="EMBL" id="JAKWBI020000118">
    <property type="protein sequence ID" value="KAJ2902257.1"/>
    <property type="molecule type" value="Genomic_DNA"/>
</dbReference>
<evidence type="ECO:0000313" key="4">
    <source>
        <dbReference type="Proteomes" id="UP001201980"/>
    </source>
</evidence>
<evidence type="ECO:0000256" key="1">
    <source>
        <dbReference type="SAM" id="MobiDB-lite"/>
    </source>
</evidence>
<evidence type="ECO:0000256" key="2">
    <source>
        <dbReference type="SAM" id="Phobius"/>
    </source>
</evidence>
<keyword evidence="2" id="KW-1133">Transmembrane helix</keyword>
<dbReference type="AlphaFoldDB" id="A0AAD5RSF2"/>
<proteinExistence type="predicted"/>
<keyword evidence="2" id="KW-0472">Membrane</keyword>
<reference evidence="3" key="1">
    <citation type="submission" date="2022-07" db="EMBL/GenBank/DDBJ databases">
        <title>Draft genome sequence of Zalerion maritima ATCC 34329, a (micro)plastics degrading marine fungus.</title>
        <authorList>
            <person name="Paco A."/>
            <person name="Goncalves M.F.M."/>
            <person name="Rocha-Santos T.A.P."/>
            <person name="Alves A."/>
        </authorList>
    </citation>
    <scope>NUCLEOTIDE SEQUENCE</scope>
    <source>
        <strain evidence="3">ATCC 34329</strain>
    </source>
</reference>
<feature type="region of interest" description="Disordered" evidence="1">
    <location>
        <begin position="439"/>
        <end position="470"/>
    </location>
</feature>
<feature type="region of interest" description="Disordered" evidence="1">
    <location>
        <begin position="55"/>
        <end position="164"/>
    </location>
</feature>
<name>A0AAD5RSF2_9PEZI</name>